<keyword evidence="2" id="KW-1185">Reference proteome</keyword>
<evidence type="ECO:0008006" key="3">
    <source>
        <dbReference type="Google" id="ProtNLM"/>
    </source>
</evidence>
<protein>
    <recommendedName>
        <fullName evidence="3">Oxidoreductase</fullName>
    </recommendedName>
</protein>
<sequence length="101" mass="10744">IGLFIRVRVTETPVFARASPDGGRSWRPAATPPPAYRSGAAWLPHSRTTALAVGPTGTDLTTDGGRTWRTLDTGSYDTVTCTPDLSCWAAGEQGRAARLEN</sequence>
<accession>A0ABV1WXY2</accession>
<dbReference type="EMBL" id="JBEPEK010000129">
    <property type="protein sequence ID" value="MER7181623.1"/>
    <property type="molecule type" value="Genomic_DNA"/>
</dbReference>
<dbReference type="SUPFAM" id="SSF110296">
    <property type="entry name" value="Oligoxyloglucan reducing end-specific cellobiohydrolase"/>
    <property type="match status" value="1"/>
</dbReference>
<name>A0ABV1WXY2_9ACTN</name>
<dbReference type="PANTHER" id="PTHR47199:SF2">
    <property type="entry name" value="PHOTOSYSTEM II STABILITY_ASSEMBLY FACTOR HCF136, CHLOROPLASTIC"/>
    <property type="match status" value="1"/>
</dbReference>
<organism evidence="1 2">
    <name type="scientific">Streptomyces hyaluromycini</name>
    <dbReference type="NCBI Taxonomy" id="1377993"/>
    <lineage>
        <taxon>Bacteria</taxon>
        <taxon>Bacillati</taxon>
        <taxon>Actinomycetota</taxon>
        <taxon>Actinomycetes</taxon>
        <taxon>Kitasatosporales</taxon>
        <taxon>Streptomycetaceae</taxon>
        <taxon>Streptomyces</taxon>
    </lineage>
</organism>
<comment type="caution">
    <text evidence="1">The sequence shown here is derived from an EMBL/GenBank/DDBJ whole genome shotgun (WGS) entry which is preliminary data.</text>
</comment>
<reference evidence="1 2" key="1">
    <citation type="submission" date="2024-06" db="EMBL/GenBank/DDBJ databases">
        <title>The Natural Products Discovery Center: Release of the First 8490 Sequenced Strains for Exploring Actinobacteria Biosynthetic Diversity.</title>
        <authorList>
            <person name="Kalkreuter E."/>
            <person name="Kautsar S.A."/>
            <person name="Yang D."/>
            <person name="Bader C.D."/>
            <person name="Teijaro C.N."/>
            <person name="Fluegel L."/>
            <person name="Davis C.M."/>
            <person name="Simpson J.R."/>
            <person name="Lauterbach L."/>
            <person name="Steele A.D."/>
            <person name="Gui C."/>
            <person name="Meng S."/>
            <person name="Li G."/>
            <person name="Viehrig K."/>
            <person name="Ye F."/>
            <person name="Su P."/>
            <person name="Kiefer A.F."/>
            <person name="Nichols A."/>
            <person name="Cepeda A.J."/>
            <person name="Yan W."/>
            <person name="Fan B."/>
            <person name="Jiang Y."/>
            <person name="Adhikari A."/>
            <person name="Zheng C.-J."/>
            <person name="Schuster L."/>
            <person name="Cowan T.M."/>
            <person name="Smanski M.J."/>
            <person name="Chevrette M.G."/>
            <person name="De Carvalho L.P.S."/>
            <person name="Shen B."/>
        </authorList>
    </citation>
    <scope>NUCLEOTIDE SEQUENCE [LARGE SCALE GENOMIC DNA]</scope>
    <source>
        <strain evidence="1 2">NPDC000234</strain>
    </source>
</reference>
<evidence type="ECO:0000313" key="1">
    <source>
        <dbReference type="EMBL" id="MER7181623.1"/>
    </source>
</evidence>
<gene>
    <name evidence="1" type="ORF">ABT404_19425</name>
</gene>
<dbReference type="PANTHER" id="PTHR47199">
    <property type="entry name" value="PHOTOSYSTEM II STABILITY/ASSEMBLY FACTOR HCF136, CHLOROPLASTIC"/>
    <property type="match status" value="1"/>
</dbReference>
<proteinExistence type="predicted"/>
<evidence type="ECO:0000313" key="2">
    <source>
        <dbReference type="Proteomes" id="UP001474181"/>
    </source>
</evidence>
<dbReference type="Proteomes" id="UP001474181">
    <property type="component" value="Unassembled WGS sequence"/>
</dbReference>
<feature type="non-terminal residue" evidence="1">
    <location>
        <position position="1"/>
    </location>
</feature>